<proteinExistence type="inferred from homology"/>
<dbReference type="SUPFAM" id="SSF140856">
    <property type="entry name" value="USP8 N-terminal domain-like"/>
    <property type="match status" value="1"/>
</dbReference>
<evidence type="ECO:0000256" key="4">
    <source>
        <dbReference type="ARBA" id="ARBA00022723"/>
    </source>
</evidence>
<dbReference type="EMBL" id="JACKWZ010000065">
    <property type="protein sequence ID" value="KAF9417806.1"/>
    <property type="molecule type" value="Genomic_DNA"/>
</dbReference>
<dbReference type="PANTHER" id="PTHR12947">
    <property type="entry name" value="AMSH-LIKE PROTEASE"/>
    <property type="match status" value="1"/>
</dbReference>
<keyword evidence="6" id="KW-0378">Hydrolase</keyword>
<evidence type="ECO:0000256" key="9">
    <source>
        <dbReference type="SAM" id="MobiDB-lite"/>
    </source>
</evidence>
<dbReference type="InterPro" id="IPR000555">
    <property type="entry name" value="JAMM/MPN+_dom"/>
</dbReference>
<dbReference type="PANTHER" id="PTHR12947:SF13">
    <property type="entry name" value="FI19924P1"/>
    <property type="match status" value="1"/>
</dbReference>
<keyword evidence="7" id="KW-0862">Zinc</keyword>
<evidence type="ECO:0000256" key="5">
    <source>
        <dbReference type="ARBA" id="ARBA00022786"/>
    </source>
</evidence>
<dbReference type="FunFam" id="3.40.140.10:FF:000010">
    <property type="entry name" value="AMSH-like protease isoform X1"/>
    <property type="match status" value="1"/>
</dbReference>
<feature type="compositionally biased region" description="Pro residues" evidence="9">
    <location>
        <begin position="210"/>
        <end position="219"/>
    </location>
</feature>
<comment type="similarity">
    <text evidence="2">Belongs to the peptidase M67C family.</text>
</comment>
<dbReference type="CDD" id="cd08066">
    <property type="entry name" value="MPN_AMSH_like"/>
    <property type="match status" value="1"/>
</dbReference>
<dbReference type="GO" id="GO:0070536">
    <property type="term" value="P:protein K63-linked deubiquitination"/>
    <property type="evidence" value="ECO:0007669"/>
    <property type="project" value="InterPro"/>
</dbReference>
<keyword evidence="12" id="KW-1185">Reference proteome</keyword>
<comment type="cofactor">
    <cofactor evidence="1">
        <name>Zn(2+)</name>
        <dbReference type="ChEBI" id="CHEBI:29105"/>
    </cofactor>
</comment>
<evidence type="ECO:0000313" key="11">
    <source>
        <dbReference type="EMBL" id="KAF9417806.1"/>
    </source>
</evidence>
<dbReference type="GO" id="GO:0046872">
    <property type="term" value="F:metal ion binding"/>
    <property type="evidence" value="ECO:0007669"/>
    <property type="project" value="UniProtKB-KW"/>
</dbReference>
<dbReference type="InterPro" id="IPR015063">
    <property type="entry name" value="USP8_dimer"/>
</dbReference>
<dbReference type="InterPro" id="IPR044098">
    <property type="entry name" value="STAMBP/STALP-like_MPN"/>
</dbReference>
<evidence type="ECO:0000256" key="7">
    <source>
        <dbReference type="ARBA" id="ARBA00022833"/>
    </source>
</evidence>
<dbReference type="AlphaFoldDB" id="A0A835GGX9"/>
<feature type="region of interest" description="Disordered" evidence="9">
    <location>
        <begin position="193"/>
        <end position="223"/>
    </location>
</feature>
<dbReference type="Gene3D" id="3.40.140.10">
    <property type="entry name" value="Cytidine Deaminase, domain 2"/>
    <property type="match status" value="1"/>
</dbReference>
<evidence type="ECO:0000256" key="3">
    <source>
        <dbReference type="ARBA" id="ARBA00022670"/>
    </source>
</evidence>
<gene>
    <name evidence="11" type="ORF">HW555_005220</name>
</gene>
<accession>A0A835GGX9</accession>
<keyword evidence="3" id="KW-0645">Protease</keyword>
<evidence type="ECO:0000256" key="6">
    <source>
        <dbReference type="ARBA" id="ARBA00022801"/>
    </source>
</evidence>
<dbReference type="Pfam" id="PF08969">
    <property type="entry name" value="USP8_dimer"/>
    <property type="match status" value="1"/>
</dbReference>
<feature type="domain" description="MPN" evidence="10">
    <location>
        <begin position="239"/>
        <end position="367"/>
    </location>
</feature>
<dbReference type="GO" id="GO:0061578">
    <property type="term" value="F:K63-linked deubiquitinase activity"/>
    <property type="evidence" value="ECO:0007669"/>
    <property type="project" value="InterPro"/>
</dbReference>
<dbReference type="SUPFAM" id="SSF102712">
    <property type="entry name" value="JAB1/MPN domain"/>
    <property type="match status" value="1"/>
</dbReference>
<sequence>MQTEEKRSKQAVDLASLEPNTRVKQLANYGAMVDVDPNVPPRRYYRSGLEMVRMANVYLTEGSLENAYILYIKFMTLFLEKIRKHPEYAAVPTSVKAVNQAKLKEVMPKAEKLKQKLLDQYAKEHALYQEQEKKRAAAEEERRKQEREDAKLAERLQADENKKDAHTATPHLMHAEQWAVSPSVPTMDGVRYPDDFANEPPRAPSHHYQPVPPLIPPSRPQAGSASVETLFGAARLRTVVVPAGLLARFLRLAASNTARNVETCGILAGILERDQLKITHVIVPKQTGTPDSCSTNNEEEIFHYQDQQNLITLGWIHTHPTQTAFLSSVDLHTQCSYQLMMPEAIAIVCAPKYNETGYFALTPDYGMQFITNCRLTGFHPHPDDPPLFHTVQHIKVDDSAPVEIVDLRR</sequence>
<evidence type="ECO:0000313" key="12">
    <source>
        <dbReference type="Proteomes" id="UP000648187"/>
    </source>
</evidence>
<dbReference type="PROSITE" id="PS50249">
    <property type="entry name" value="MPN"/>
    <property type="match status" value="1"/>
</dbReference>
<protein>
    <recommendedName>
        <fullName evidence="10">MPN domain-containing protein</fullName>
    </recommendedName>
</protein>
<evidence type="ECO:0000256" key="8">
    <source>
        <dbReference type="ARBA" id="ARBA00023049"/>
    </source>
</evidence>
<dbReference type="Gene3D" id="1.20.58.80">
    <property type="entry name" value="Phosphotransferase system, lactose/cellobiose-type IIA subunit"/>
    <property type="match status" value="1"/>
</dbReference>
<keyword evidence="5" id="KW-0833">Ubl conjugation pathway</keyword>
<feature type="compositionally biased region" description="Basic and acidic residues" evidence="9">
    <location>
        <begin position="132"/>
        <end position="166"/>
    </location>
</feature>
<comment type="caution">
    <text evidence="11">The sequence shown here is derived from an EMBL/GenBank/DDBJ whole genome shotgun (WGS) entry which is preliminary data.</text>
</comment>
<feature type="region of interest" description="Disordered" evidence="9">
    <location>
        <begin position="132"/>
        <end position="180"/>
    </location>
</feature>
<evidence type="ECO:0000259" key="10">
    <source>
        <dbReference type="PROSITE" id="PS50249"/>
    </source>
</evidence>
<dbReference type="Proteomes" id="UP000648187">
    <property type="component" value="Unassembled WGS sequence"/>
</dbReference>
<dbReference type="GO" id="GO:0005768">
    <property type="term" value="C:endosome"/>
    <property type="evidence" value="ECO:0007669"/>
    <property type="project" value="TreeGrafter"/>
</dbReference>
<keyword evidence="8" id="KW-0482">Metalloprotease</keyword>
<evidence type="ECO:0000256" key="2">
    <source>
        <dbReference type="ARBA" id="ARBA00010981"/>
    </source>
</evidence>
<organism evidence="11 12">
    <name type="scientific">Spodoptera exigua</name>
    <name type="common">Beet armyworm</name>
    <name type="synonym">Noctua fulgens</name>
    <dbReference type="NCBI Taxonomy" id="7107"/>
    <lineage>
        <taxon>Eukaryota</taxon>
        <taxon>Metazoa</taxon>
        <taxon>Ecdysozoa</taxon>
        <taxon>Arthropoda</taxon>
        <taxon>Hexapoda</taxon>
        <taxon>Insecta</taxon>
        <taxon>Pterygota</taxon>
        <taxon>Neoptera</taxon>
        <taxon>Endopterygota</taxon>
        <taxon>Lepidoptera</taxon>
        <taxon>Glossata</taxon>
        <taxon>Ditrysia</taxon>
        <taxon>Noctuoidea</taxon>
        <taxon>Noctuidae</taxon>
        <taxon>Amphipyrinae</taxon>
        <taxon>Spodoptera</taxon>
    </lineage>
</organism>
<dbReference type="Pfam" id="PF01398">
    <property type="entry name" value="JAB"/>
    <property type="match status" value="1"/>
</dbReference>
<name>A0A835GGX9_SPOEX</name>
<dbReference type="GO" id="GO:0140492">
    <property type="term" value="F:metal-dependent deubiquitinase activity"/>
    <property type="evidence" value="ECO:0007669"/>
    <property type="project" value="InterPro"/>
</dbReference>
<dbReference type="GO" id="GO:0016020">
    <property type="term" value="C:membrane"/>
    <property type="evidence" value="ECO:0007669"/>
    <property type="project" value="TreeGrafter"/>
</dbReference>
<dbReference type="SMART" id="SM00232">
    <property type="entry name" value="JAB_MPN"/>
    <property type="match status" value="1"/>
</dbReference>
<dbReference type="InterPro" id="IPR037518">
    <property type="entry name" value="MPN"/>
</dbReference>
<reference evidence="11" key="1">
    <citation type="submission" date="2020-08" db="EMBL/GenBank/DDBJ databases">
        <title>Spodoptera exigua strain:BAW_Kor-Di-RS1 Genome sequencing and assembly.</title>
        <authorList>
            <person name="Kim J."/>
            <person name="Nam H.Y."/>
            <person name="Kwon M."/>
            <person name="Choi J.H."/>
            <person name="Cho S.R."/>
            <person name="Kim G.-H."/>
        </authorList>
    </citation>
    <scope>NUCLEOTIDE SEQUENCE</scope>
    <source>
        <strain evidence="11">BAW_Kor-Di-RS1</strain>
        <tissue evidence="11">Whole-body</tissue>
    </source>
</reference>
<keyword evidence="4" id="KW-0479">Metal-binding</keyword>
<dbReference type="GO" id="GO:0006508">
    <property type="term" value="P:proteolysis"/>
    <property type="evidence" value="ECO:0007669"/>
    <property type="project" value="UniProtKB-KW"/>
</dbReference>
<evidence type="ECO:0000256" key="1">
    <source>
        <dbReference type="ARBA" id="ARBA00001947"/>
    </source>
</evidence>